<organism evidence="2 3">
    <name type="scientific">Rhodococcus opacus</name>
    <name type="common">Nocardia opaca</name>
    <dbReference type="NCBI Taxonomy" id="37919"/>
    <lineage>
        <taxon>Bacteria</taxon>
        <taxon>Bacillati</taxon>
        <taxon>Actinomycetota</taxon>
        <taxon>Actinomycetes</taxon>
        <taxon>Mycobacteriales</taxon>
        <taxon>Nocardiaceae</taxon>
        <taxon>Rhodococcus</taxon>
    </lineage>
</organism>
<dbReference type="EMBL" id="PUIO01000009">
    <property type="protein sequence ID" value="PQP25059.1"/>
    <property type="molecule type" value="Genomic_DNA"/>
</dbReference>
<comment type="caution">
    <text evidence="2">The sequence shown here is derived from an EMBL/GenBank/DDBJ whole genome shotgun (WGS) entry which is preliminary data.</text>
</comment>
<reference evidence="3" key="1">
    <citation type="submission" date="2018-02" db="EMBL/GenBank/DDBJ databases">
        <title>Draft genome sequencing of Rhodococcus opacus KU647198.</title>
        <authorList>
            <person name="Zheng B.-X."/>
        </authorList>
    </citation>
    <scope>NUCLEOTIDE SEQUENCE [LARGE SCALE GENOMIC DNA]</scope>
    <source>
        <strain evidence="3">04-OD7</strain>
    </source>
</reference>
<dbReference type="AlphaFoldDB" id="A0A2S8JDU1"/>
<dbReference type="Gene3D" id="1.10.8.1060">
    <property type="entry name" value="Corynebacterium glutamicum thioredoxin-dependent arsenate reductase, N-terminal domain"/>
    <property type="match status" value="1"/>
</dbReference>
<sequence length="110" mass="12425">MDDNEEHDIDVVRTRLIQRYPDLDPEVIEDLIEASLRRFDGCRIRDFVPLLIERAATRTLDATYSGAPTQPEPLHTPELPTTPHAEPAVRAAISSWGVGRVFARHSPRLS</sequence>
<protein>
    <submittedName>
        <fullName evidence="2">Uncharacterized protein</fullName>
    </submittedName>
</protein>
<dbReference type="Proteomes" id="UP000239290">
    <property type="component" value="Unassembled WGS sequence"/>
</dbReference>
<evidence type="ECO:0000256" key="1">
    <source>
        <dbReference type="SAM" id="MobiDB-lite"/>
    </source>
</evidence>
<dbReference type="NCBIfam" id="NF046112">
    <property type="entry name" value="MSMEG_6209_Nter"/>
    <property type="match status" value="1"/>
</dbReference>
<proteinExistence type="predicted"/>
<gene>
    <name evidence="2" type="ORF">C5613_09360</name>
</gene>
<accession>A0A2S8JDU1</accession>
<evidence type="ECO:0000313" key="2">
    <source>
        <dbReference type="EMBL" id="PQP25059.1"/>
    </source>
</evidence>
<feature type="compositionally biased region" description="Low complexity" evidence="1">
    <location>
        <begin position="68"/>
        <end position="83"/>
    </location>
</feature>
<dbReference type="RefSeq" id="WP_105414081.1">
    <property type="nucleotide sequence ID" value="NZ_PUIO01000009.1"/>
</dbReference>
<evidence type="ECO:0000313" key="3">
    <source>
        <dbReference type="Proteomes" id="UP000239290"/>
    </source>
</evidence>
<name>A0A2S8JDU1_RHOOP</name>
<feature type="region of interest" description="Disordered" evidence="1">
    <location>
        <begin position="62"/>
        <end position="83"/>
    </location>
</feature>